<keyword evidence="5" id="KW-1185">Reference proteome</keyword>
<dbReference type="SUPFAM" id="SSF56112">
    <property type="entry name" value="Protein kinase-like (PK-like)"/>
    <property type="match status" value="1"/>
</dbReference>
<dbReference type="InterPro" id="IPR004147">
    <property type="entry name" value="ABC1_dom"/>
</dbReference>
<keyword evidence="2" id="KW-1133">Transmembrane helix</keyword>
<dbReference type="InterPro" id="IPR011009">
    <property type="entry name" value="Kinase-like_dom_sf"/>
</dbReference>
<dbReference type="Proteomes" id="UP000322667">
    <property type="component" value="Chromosome D03"/>
</dbReference>
<proteinExistence type="inferred from homology"/>
<dbReference type="EMBL" id="CM017625">
    <property type="protein sequence ID" value="TYH79262.1"/>
    <property type="molecule type" value="Genomic_DNA"/>
</dbReference>
<keyword evidence="2" id="KW-0472">Membrane</keyword>
<gene>
    <name evidence="4" type="ORF">ES332_D03G051600v1</name>
</gene>
<dbReference type="PANTHER" id="PTHR10566">
    <property type="entry name" value="CHAPERONE-ACTIVITY OF BC1 COMPLEX CABC1 -RELATED"/>
    <property type="match status" value="1"/>
</dbReference>
<dbReference type="InterPro" id="IPR050154">
    <property type="entry name" value="UbiB_kinase"/>
</dbReference>
<evidence type="ECO:0000259" key="3">
    <source>
        <dbReference type="Pfam" id="PF03109"/>
    </source>
</evidence>
<dbReference type="PANTHER" id="PTHR10566:SF115">
    <property type="entry name" value="PROTEIN ACTIVITY OF BC1 COMPLEX KINASE 8, CHLOROPLASTIC"/>
    <property type="match status" value="1"/>
</dbReference>
<dbReference type="CDD" id="cd05121">
    <property type="entry name" value="ABC1_ADCK3-like"/>
    <property type="match status" value="1"/>
</dbReference>
<dbReference type="EMBL" id="CM017625">
    <property type="protein sequence ID" value="TYH79264.1"/>
    <property type="molecule type" value="Genomic_DNA"/>
</dbReference>
<dbReference type="GO" id="GO:0046467">
    <property type="term" value="P:membrane lipid biosynthetic process"/>
    <property type="evidence" value="ECO:0007669"/>
    <property type="project" value="TreeGrafter"/>
</dbReference>
<reference evidence="4 5" key="1">
    <citation type="submission" date="2019-07" db="EMBL/GenBank/DDBJ databases">
        <title>WGS assembly of Gossypium tomentosum.</title>
        <authorList>
            <person name="Chen Z.J."/>
            <person name="Sreedasyam A."/>
            <person name="Ando A."/>
            <person name="Song Q."/>
            <person name="De L."/>
            <person name="Hulse-Kemp A."/>
            <person name="Ding M."/>
            <person name="Ye W."/>
            <person name="Kirkbride R."/>
            <person name="Jenkins J."/>
            <person name="Plott C."/>
            <person name="Lovell J."/>
            <person name="Lin Y.-M."/>
            <person name="Vaughn R."/>
            <person name="Liu B."/>
            <person name="Li W."/>
            <person name="Simpson S."/>
            <person name="Scheffler B."/>
            <person name="Saski C."/>
            <person name="Grover C."/>
            <person name="Hu G."/>
            <person name="Conover J."/>
            <person name="Carlson J."/>
            <person name="Shu S."/>
            <person name="Boston L."/>
            <person name="Williams M."/>
            <person name="Peterson D."/>
            <person name="Mcgee K."/>
            <person name="Jones D."/>
            <person name="Wendel J."/>
            <person name="Stelly D."/>
            <person name="Grimwood J."/>
            <person name="Schmutz J."/>
        </authorList>
    </citation>
    <scope>NUCLEOTIDE SEQUENCE [LARGE SCALE GENOMIC DNA]</scope>
    <source>
        <strain evidence="4">7179.01</strain>
    </source>
</reference>
<organism evidence="4 5">
    <name type="scientific">Gossypium tomentosum</name>
    <name type="common">Hawaiian cotton</name>
    <name type="synonym">Gossypium sandvicense</name>
    <dbReference type="NCBI Taxonomy" id="34277"/>
    <lineage>
        <taxon>Eukaryota</taxon>
        <taxon>Viridiplantae</taxon>
        <taxon>Streptophyta</taxon>
        <taxon>Embryophyta</taxon>
        <taxon>Tracheophyta</taxon>
        <taxon>Spermatophyta</taxon>
        <taxon>Magnoliopsida</taxon>
        <taxon>eudicotyledons</taxon>
        <taxon>Gunneridae</taxon>
        <taxon>Pentapetalae</taxon>
        <taxon>rosids</taxon>
        <taxon>malvids</taxon>
        <taxon>Malvales</taxon>
        <taxon>Malvaceae</taxon>
        <taxon>Malvoideae</taxon>
        <taxon>Gossypium</taxon>
    </lineage>
</organism>
<feature type="domain" description="ABC1 atypical kinase-like" evidence="3">
    <location>
        <begin position="275"/>
        <end position="522"/>
    </location>
</feature>
<dbReference type="AlphaFoldDB" id="A0A5D2LKS3"/>
<dbReference type="GO" id="GO:0016020">
    <property type="term" value="C:membrane"/>
    <property type="evidence" value="ECO:0007669"/>
    <property type="project" value="GOC"/>
</dbReference>
<protein>
    <recommendedName>
        <fullName evidence="3">ABC1 atypical kinase-like domain-containing protein</fullName>
    </recommendedName>
</protein>
<evidence type="ECO:0000256" key="1">
    <source>
        <dbReference type="ARBA" id="ARBA00009670"/>
    </source>
</evidence>
<sequence length="776" mass="87416">MASSSLPLQEVHFLSPRTTSKHRFYLSRCSSLSRVSLAGNGHLRNGVVLRSRVRALKEEGVSYEEREREFIKEVNGGFGSNGNGSASKYVYKNGSVEGYNNTNGGVGVVESEGNGSLVKYVNGNGNGAAAEVMAAEVMQVVEKEGVVSEEARKKRVEDIGKEEAWFKRSTQDQVEVSVAPGGRWSRFKTYSTIQRTLEIWGFVLTFVFKAWLNNQKFSYQGGMTEEKKVLRRKALAKWLKESILRLGPTFIKIGQQFSTRVDILAQEYVDQLSELQDQVPPFPSETAVSIVEEELGAPVGVIFDRFDYEPIAAASLGQVHRAKLKGQEVVVKVQRPGLKSLFDIDLKNLRVIAEYLQKIDPKSDGAKRDWVAIYDECASVLYQEIDYTKEAANAELFASNFKDMDYVKVPSIYWEYTTPQVLTMEYVPGIKINKIQALDQLGVDRKRLGRYAVESYLEQILSHGFFHADPHPGNIAVDDFNGGRLIFYDFGMMGSISSNIREGLLEAFYGIYEKDPDKVLQAMIQMGVLVPTGDMTAVRRTAQFFLNSFEERLAAQRREREMATTELGFKKPLTKEEKISKKKERLAAIGEDLLAIAADQPFRFPATFTFVVRSFSVLDGIGKGLDPRFDITEIAKPYALELLKFREAGVEVVLKDFRKRWDRQSRAFYNLFRQADRVEKLAEIIQRLEQGDLKLRVRALESERAFQRVVTVQKTVGSAVAAGSLINLATILYLNSIRVPAVAAYVICAFFSFQVLIGIVKVKRFDQRERLITGTA</sequence>
<name>A0A5D2LKS3_GOSTO</name>
<comment type="similarity">
    <text evidence="1">Belongs to the protein kinase superfamily. ADCK protein kinase family.</text>
</comment>
<evidence type="ECO:0000313" key="4">
    <source>
        <dbReference type="EMBL" id="TYH79264.1"/>
    </source>
</evidence>
<feature type="transmembrane region" description="Helical" evidence="2">
    <location>
        <begin position="742"/>
        <end position="760"/>
    </location>
</feature>
<dbReference type="GO" id="GO:1901031">
    <property type="term" value="P:regulation of response to reactive oxygen species"/>
    <property type="evidence" value="ECO:0007669"/>
    <property type="project" value="TreeGrafter"/>
</dbReference>
<keyword evidence="2" id="KW-0812">Transmembrane</keyword>
<evidence type="ECO:0000313" key="5">
    <source>
        <dbReference type="Proteomes" id="UP000322667"/>
    </source>
</evidence>
<evidence type="ECO:0000256" key="2">
    <source>
        <dbReference type="SAM" id="Phobius"/>
    </source>
</evidence>
<dbReference type="EMBL" id="CM017625">
    <property type="protein sequence ID" value="TYH79263.1"/>
    <property type="molecule type" value="Genomic_DNA"/>
</dbReference>
<dbReference type="Pfam" id="PF03109">
    <property type="entry name" value="ABC1"/>
    <property type="match status" value="1"/>
</dbReference>
<accession>A0A5D2LKS3</accession>